<evidence type="ECO:0000313" key="1">
    <source>
        <dbReference type="EMBL" id="CAB4582022.1"/>
    </source>
</evidence>
<name>A0A6J6EZN7_9ZZZZ</name>
<sequence>MLDNGDCGLLVVISSPQRSISIHIVVIGHLFALNNPRRGEAGLAQSVRKDRSRLVRVFPVSQIAELLPVDAREVAPAHPPGHRGVIACGMPKGVAGQNLALLECGPTHSKRFDEIGICARIDNNGDTGVVFRRGPHHCRATNVDVFNDGLAPGTRSNGLDKGIQVDNDKPNRGDVEILQRLQMTVFAKISQNPTVNPGVKRLYSTIQRLREPGHLAHITGINTGITKGLSA</sequence>
<dbReference type="AlphaFoldDB" id="A0A6J6EZN7"/>
<organism evidence="1">
    <name type="scientific">freshwater metagenome</name>
    <dbReference type="NCBI Taxonomy" id="449393"/>
    <lineage>
        <taxon>unclassified sequences</taxon>
        <taxon>metagenomes</taxon>
        <taxon>ecological metagenomes</taxon>
    </lineage>
</organism>
<protein>
    <submittedName>
        <fullName evidence="1">Unannotated protein</fullName>
    </submittedName>
</protein>
<dbReference type="EMBL" id="CAEZTM010000111">
    <property type="protein sequence ID" value="CAB4582022.1"/>
    <property type="molecule type" value="Genomic_DNA"/>
</dbReference>
<reference evidence="1" key="1">
    <citation type="submission" date="2020-05" db="EMBL/GenBank/DDBJ databases">
        <authorList>
            <person name="Chiriac C."/>
            <person name="Salcher M."/>
            <person name="Ghai R."/>
            <person name="Kavagutti S V."/>
        </authorList>
    </citation>
    <scope>NUCLEOTIDE SEQUENCE</scope>
</reference>
<accession>A0A6J6EZN7</accession>
<proteinExistence type="predicted"/>
<gene>
    <name evidence="1" type="ORF">UFOPK1684_01480</name>
</gene>